<comment type="caution">
    <text evidence="1">The sequence shown here is derived from an EMBL/GenBank/DDBJ whole genome shotgun (WGS) entry which is preliminary data.</text>
</comment>
<proteinExistence type="predicted"/>
<reference evidence="1 2" key="2">
    <citation type="journal article" date="2022" name="Mol. Ecol. Resour.">
        <title>The genomes of chicory, endive, great burdock and yacon provide insights into Asteraceae paleo-polyploidization history and plant inulin production.</title>
        <authorList>
            <person name="Fan W."/>
            <person name="Wang S."/>
            <person name="Wang H."/>
            <person name="Wang A."/>
            <person name="Jiang F."/>
            <person name="Liu H."/>
            <person name="Zhao H."/>
            <person name="Xu D."/>
            <person name="Zhang Y."/>
        </authorList>
    </citation>
    <scope>NUCLEOTIDE SEQUENCE [LARGE SCALE GENOMIC DNA]</scope>
    <source>
        <strain evidence="2">cv. Punajuju</strain>
        <tissue evidence="1">Leaves</tissue>
    </source>
</reference>
<gene>
    <name evidence="1" type="ORF">L2E82_45290</name>
</gene>
<dbReference type="Proteomes" id="UP001055811">
    <property type="component" value="Linkage Group LG08"/>
</dbReference>
<accession>A0ACB8ZTX7</accession>
<protein>
    <submittedName>
        <fullName evidence="1">Uncharacterized protein</fullName>
    </submittedName>
</protein>
<name>A0ACB8ZTX7_CICIN</name>
<sequence length="195" mass="21593">MGHELTEEAGATTSKVRKLISSGFTKFSLSTRISSKLDDITTKLQELVDDKSNLGLSEITSEKRKVIRYESSLVDASSIVGREGDKKALLKKLLGGKDESGSQSFSIVPIVGMGGVGKTTLARLLYDEKEVKDHFEVRAWVCVSDEFSILNISKVLYQSVTGENSEFADLNLLQEALREKLKNKLFLIVLDDVWC</sequence>
<organism evidence="1 2">
    <name type="scientific">Cichorium intybus</name>
    <name type="common">Chicory</name>
    <dbReference type="NCBI Taxonomy" id="13427"/>
    <lineage>
        <taxon>Eukaryota</taxon>
        <taxon>Viridiplantae</taxon>
        <taxon>Streptophyta</taxon>
        <taxon>Embryophyta</taxon>
        <taxon>Tracheophyta</taxon>
        <taxon>Spermatophyta</taxon>
        <taxon>Magnoliopsida</taxon>
        <taxon>eudicotyledons</taxon>
        <taxon>Gunneridae</taxon>
        <taxon>Pentapetalae</taxon>
        <taxon>asterids</taxon>
        <taxon>campanulids</taxon>
        <taxon>Asterales</taxon>
        <taxon>Asteraceae</taxon>
        <taxon>Cichorioideae</taxon>
        <taxon>Cichorieae</taxon>
        <taxon>Cichoriinae</taxon>
        <taxon>Cichorium</taxon>
    </lineage>
</organism>
<dbReference type="EMBL" id="CM042016">
    <property type="protein sequence ID" value="KAI3700653.1"/>
    <property type="molecule type" value="Genomic_DNA"/>
</dbReference>
<keyword evidence="2" id="KW-1185">Reference proteome</keyword>
<reference evidence="2" key="1">
    <citation type="journal article" date="2022" name="Mol. Ecol. Resour.">
        <title>The genomes of chicory, endive, great burdock and yacon provide insights into Asteraceae palaeo-polyploidization history and plant inulin production.</title>
        <authorList>
            <person name="Fan W."/>
            <person name="Wang S."/>
            <person name="Wang H."/>
            <person name="Wang A."/>
            <person name="Jiang F."/>
            <person name="Liu H."/>
            <person name="Zhao H."/>
            <person name="Xu D."/>
            <person name="Zhang Y."/>
        </authorList>
    </citation>
    <scope>NUCLEOTIDE SEQUENCE [LARGE SCALE GENOMIC DNA]</scope>
    <source>
        <strain evidence="2">cv. Punajuju</strain>
    </source>
</reference>
<evidence type="ECO:0000313" key="2">
    <source>
        <dbReference type="Proteomes" id="UP001055811"/>
    </source>
</evidence>
<evidence type="ECO:0000313" key="1">
    <source>
        <dbReference type="EMBL" id="KAI3700653.1"/>
    </source>
</evidence>